<evidence type="ECO:0000313" key="4">
    <source>
        <dbReference type="WBParaSite" id="EVEC_0000478801-mRNA-1"/>
    </source>
</evidence>
<organism evidence="4">
    <name type="scientific">Enterobius vermicularis</name>
    <name type="common">Human pinworm</name>
    <dbReference type="NCBI Taxonomy" id="51028"/>
    <lineage>
        <taxon>Eukaryota</taxon>
        <taxon>Metazoa</taxon>
        <taxon>Ecdysozoa</taxon>
        <taxon>Nematoda</taxon>
        <taxon>Chromadorea</taxon>
        <taxon>Rhabditida</taxon>
        <taxon>Spirurina</taxon>
        <taxon>Oxyuridomorpha</taxon>
        <taxon>Oxyuroidea</taxon>
        <taxon>Oxyuridae</taxon>
        <taxon>Enterobius</taxon>
    </lineage>
</organism>
<name>A0A0N4V3Y3_ENTVE</name>
<sequence length="173" mass="19903">MAERYSGLRYKILVRLASSIAFGVVSSPFLLTAVIRYHSNIEVQGARRKGKFEEAETLQQLYNQVYVDNLITRCDTPDKFSYLHELVKRVFKKASFNMQTWASNIPQIGDLIPKDDLNEARTQKVLGLTWQLDKDELQLYFIKNPRNNEKATKQTILSRLAQNYDPLGLDSAS</sequence>
<protein>
    <submittedName>
        <fullName evidence="2 4">Uncharacterized protein</fullName>
    </submittedName>
</protein>
<feature type="transmembrane region" description="Helical" evidence="1">
    <location>
        <begin position="12"/>
        <end position="35"/>
    </location>
</feature>
<keyword evidence="1" id="KW-0472">Membrane</keyword>
<dbReference type="AlphaFoldDB" id="A0A0N4V3Y3"/>
<dbReference type="Proteomes" id="UP000274131">
    <property type="component" value="Unassembled WGS sequence"/>
</dbReference>
<dbReference type="PANTHER" id="PTHR47331:SF1">
    <property type="entry name" value="GAG-LIKE PROTEIN"/>
    <property type="match status" value="1"/>
</dbReference>
<keyword evidence="3" id="KW-1185">Reference proteome</keyword>
<reference evidence="2 3" key="2">
    <citation type="submission" date="2018-10" db="EMBL/GenBank/DDBJ databases">
        <authorList>
            <consortium name="Pathogen Informatics"/>
        </authorList>
    </citation>
    <scope>NUCLEOTIDE SEQUENCE [LARGE SCALE GENOMIC DNA]</scope>
</reference>
<keyword evidence="1" id="KW-0812">Transmembrane</keyword>
<evidence type="ECO:0000313" key="2">
    <source>
        <dbReference type="EMBL" id="VDD89745.1"/>
    </source>
</evidence>
<gene>
    <name evidence="2" type="ORF">EVEC_LOCUS4496</name>
</gene>
<keyword evidence="1" id="KW-1133">Transmembrane helix</keyword>
<dbReference type="WBParaSite" id="EVEC_0000478801-mRNA-1">
    <property type="protein sequence ID" value="EVEC_0000478801-mRNA-1"/>
    <property type="gene ID" value="EVEC_0000478801"/>
</dbReference>
<evidence type="ECO:0000313" key="3">
    <source>
        <dbReference type="Proteomes" id="UP000274131"/>
    </source>
</evidence>
<dbReference type="PANTHER" id="PTHR47331">
    <property type="entry name" value="PHD-TYPE DOMAIN-CONTAINING PROTEIN"/>
    <property type="match status" value="1"/>
</dbReference>
<proteinExistence type="predicted"/>
<reference evidence="4" key="1">
    <citation type="submission" date="2017-02" db="UniProtKB">
        <authorList>
            <consortium name="WormBaseParasite"/>
        </authorList>
    </citation>
    <scope>IDENTIFICATION</scope>
</reference>
<dbReference type="OrthoDB" id="5920525at2759"/>
<dbReference type="EMBL" id="UXUI01007874">
    <property type="protein sequence ID" value="VDD89745.1"/>
    <property type="molecule type" value="Genomic_DNA"/>
</dbReference>
<evidence type="ECO:0000256" key="1">
    <source>
        <dbReference type="SAM" id="Phobius"/>
    </source>
</evidence>
<accession>A0A0N4V3Y3</accession>